<evidence type="ECO:0000256" key="9">
    <source>
        <dbReference type="ARBA" id="ARBA00048743"/>
    </source>
</evidence>
<protein>
    <recommendedName>
        <fullName evidence="3 11">Thymidylate kinase</fullName>
        <ecNumber evidence="2 11">2.7.4.9</ecNumber>
    </recommendedName>
    <alternativeName>
        <fullName evidence="11">dTMP kinase</fullName>
    </alternativeName>
</protein>
<accession>A0A7W8FW35</accession>
<evidence type="ECO:0000256" key="10">
    <source>
        <dbReference type="ARBA" id="ARBA00057735"/>
    </source>
</evidence>
<comment type="catalytic activity">
    <reaction evidence="9 11">
        <text>dTMP + ATP = dTDP + ADP</text>
        <dbReference type="Rhea" id="RHEA:13517"/>
        <dbReference type="ChEBI" id="CHEBI:30616"/>
        <dbReference type="ChEBI" id="CHEBI:58369"/>
        <dbReference type="ChEBI" id="CHEBI:63528"/>
        <dbReference type="ChEBI" id="CHEBI:456216"/>
        <dbReference type="EC" id="2.7.4.9"/>
    </reaction>
</comment>
<gene>
    <name evidence="11" type="primary">tmk</name>
    <name evidence="13" type="ORF">HNQ47_001865</name>
</gene>
<sequence>MKKGVFITFEGNDGAGKTTVCKGVEAQLKQAGRDVLYTREPGGSRIAEAIRDLLLDPDNTDMDPRCEALLYAASRRQHLVEVILPALAEGKIVLCDRFIDSSLAYQGFARAIGIDAVYAINRFAIDDCMPDATIFLSVSTETGQKRMDLRGDKNRLDLENSAFHQKVRQGYEELIRRYPERITVIDAEPDQETVIKAAMQVVRKVVEPYE</sequence>
<dbReference type="EMBL" id="JACHHK010000009">
    <property type="protein sequence ID" value="MBB5183818.1"/>
    <property type="molecule type" value="Genomic_DNA"/>
</dbReference>
<name>A0A7W8FW35_9FIRM</name>
<comment type="caution">
    <text evidence="13">The sequence shown here is derived from an EMBL/GenBank/DDBJ whole genome shotgun (WGS) entry which is preliminary data.</text>
</comment>
<keyword evidence="6 11" id="KW-0547">Nucleotide-binding</keyword>
<dbReference type="InterPro" id="IPR027417">
    <property type="entry name" value="P-loop_NTPase"/>
</dbReference>
<dbReference type="AlphaFoldDB" id="A0A7W8FW35"/>
<dbReference type="Gene3D" id="3.40.50.300">
    <property type="entry name" value="P-loop containing nucleotide triphosphate hydrolases"/>
    <property type="match status" value="1"/>
</dbReference>
<dbReference type="InterPro" id="IPR018094">
    <property type="entry name" value="Thymidylate_kinase"/>
</dbReference>
<keyword evidence="14" id="KW-1185">Reference proteome</keyword>
<dbReference type="GO" id="GO:0006227">
    <property type="term" value="P:dUDP biosynthetic process"/>
    <property type="evidence" value="ECO:0007669"/>
    <property type="project" value="TreeGrafter"/>
</dbReference>
<dbReference type="PROSITE" id="PS01331">
    <property type="entry name" value="THYMIDYLATE_KINASE"/>
    <property type="match status" value="1"/>
</dbReference>
<dbReference type="GO" id="GO:0004798">
    <property type="term" value="F:dTMP kinase activity"/>
    <property type="evidence" value="ECO:0007669"/>
    <property type="project" value="UniProtKB-UniRule"/>
</dbReference>
<organism evidence="13 14">
    <name type="scientific">Catenisphaera adipataccumulans</name>
    <dbReference type="NCBI Taxonomy" id="700500"/>
    <lineage>
        <taxon>Bacteria</taxon>
        <taxon>Bacillati</taxon>
        <taxon>Bacillota</taxon>
        <taxon>Erysipelotrichia</taxon>
        <taxon>Erysipelotrichales</taxon>
        <taxon>Erysipelotrichaceae</taxon>
        <taxon>Catenisphaera</taxon>
    </lineage>
</organism>
<dbReference type="PANTHER" id="PTHR10344">
    <property type="entry name" value="THYMIDYLATE KINASE"/>
    <property type="match status" value="1"/>
</dbReference>
<evidence type="ECO:0000259" key="12">
    <source>
        <dbReference type="Pfam" id="PF02223"/>
    </source>
</evidence>
<comment type="function">
    <text evidence="10 11">Phosphorylation of dTMP to form dTDP in both de novo and salvage pathways of dTTP synthesis.</text>
</comment>
<comment type="similarity">
    <text evidence="1 11">Belongs to the thymidylate kinase family.</text>
</comment>
<evidence type="ECO:0000256" key="1">
    <source>
        <dbReference type="ARBA" id="ARBA00009776"/>
    </source>
</evidence>
<evidence type="ECO:0000313" key="14">
    <source>
        <dbReference type="Proteomes" id="UP000539953"/>
    </source>
</evidence>
<dbReference type="CDD" id="cd01672">
    <property type="entry name" value="TMPK"/>
    <property type="match status" value="1"/>
</dbReference>
<dbReference type="SUPFAM" id="SSF52540">
    <property type="entry name" value="P-loop containing nucleoside triphosphate hydrolases"/>
    <property type="match status" value="1"/>
</dbReference>
<keyword evidence="5 11" id="KW-0545">Nucleotide biosynthesis</keyword>
<reference evidence="13 14" key="1">
    <citation type="submission" date="2020-08" db="EMBL/GenBank/DDBJ databases">
        <title>Genomic Encyclopedia of Type Strains, Phase IV (KMG-IV): sequencing the most valuable type-strain genomes for metagenomic binning, comparative biology and taxonomic classification.</title>
        <authorList>
            <person name="Goeker M."/>
        </authorList>
    </citation>
    <scope>NUCLEOTIDE SEQUENCE [LARGE SCALE GENOMIC DNA]</scope>
    <source>
        <strain evidence="13 14">DSM 25799</strain>
    </source>
</reference>
<dbReference type="InterPro" id="IPR039430">
    <property type="entry name" value="Thymidylate_kin-like_dom"/>
</dbReference>
<keyword evidence="8 11" id="KW-0067">ATP-binding</keyword>
<feature type="binding site" evidence="11">
    <location>
        <begin position="11"/>
        <end position="18"/>
    </location>
    <ligand>
        <name>ATP</name>
        <dbReference type="ChEBI" id="CHEBI:30616"/>
    </ligand>
</feature>
<evidence type="ECO:0000256" key="5">
    <source>
        <dbReference type="ARBA" id="ARBA00022727"/>
    </source>
</evidence>
<evidence type="ECO:0000256" key="6">
    <source>
        <dbReference type="ARBA" id="ARBA00022741"/>
    </source>
</evidence>
<evidence type="ECO:0000256" key="3">
    <source>
        <dbReference type="ARBA" id="ARBA00017144"/>
    </source>
</evidence>
<keyword evidence="7 11" id="KW-0418">Kinase</keyword>
<evidence type="ECO:0000313" key="13">
    <source>
        <dbReference type="EMBL" id="MBB5183818.1"/>
    </source>
</evidence>
<evidence type="ECO:0000256" key="2">
    <source>
        <dbReference type="ARBA" id="ARBA00012980"/>
    </source>
</evidence>
<evidence type="ECO:0000256" key="7">
    <source>
        <dbReference type="ARBA" id="ARBA00022777"/>
    </source>
</evidence>
<dbReference type="NCBIfam" id="TIGR00041">
    <property type="entry name" value="DTMP_kinase"/>
    <property type="match status" value="1"/>
</dbReference>
<dbReference type="GO" id="GO:0005829">
    <property type="term" value="C:cytosol"/>
    <property type="evidence" value="ECO:0007669"/>
    <property type="project" value="TreeGrafter"/>
</dbReference>
<keyword evidence="4 11" id="KW-0808">Transferase</keyword>
<dbReference type="GO" id="GO:0006235">
    <property type="term" value="P:dTTP biosynthetic process"/>
    <property type="evidence" value="ECO:0007669"/>
    <property type="project" value="UniProtKB-UniRule"/>
</dbReference>
<evidence type="ECO:0000256" key="11">
    <source>
        <dbReference type="HAMAP-Rule" id="MF_00165"/>
    </source>
</evidence>
<dbReference type="FunFam" id="3.40.50.300:FF:000225">
    <property type="entry name" value="Thymidylate kinase"/>
    <property type="match status" value="1"/>
</dbReference>
<proteinExistence type="inferred from homology"/>
<dbReference type="EC" id="2.7.4.9" evidence="2 11"/>
<feature type="domain" description="Thymidylate kinase-like" evidence="12">
    <location>
        <begin position="9"/>
        <end position="194"/>
    </location>
</feature>
<dbReference type="Proteomes" id="UP000539953">
    <property type="component" value="Unassembled WGS sequence"/>
</dbReference>
<dbReference type="InterPro" id="IPR018095">
    <property type="entry name" value="Thymidylate_kin_CS"/>
</dbReference>
<dbReference type="RefSeq" id="WP_183329114.1">
    <property type="nucleotide sequence ID" value="NZ_JACHHK010000009.1"/>
</dbReference>
<evidence type="ECO:0000256" key="8">
    <source>
        <dbReference type="ARBA" id="ARBA00022840"/>
    </source>
</evidence>
<dbReference type="PANTHER" id="PTHR10344:SF4">
    <property type="entry name" value="UMP-CMP KINASE 2, MITOCHONDRIAL"/>
    <property type="match status" value="1"/>
</dbReference>
<dbReference type="Pfam" id="PF02223">
    <property type="entry name" value="Thymidylate_kin"/>
    <property type="match status" value="1"/>
</dbReference>
<dbReference type="GO" id="GO:0006233">
    <property type="term" value="P:dTDP biosynthetic process"/>
    <property type="evidence" value="ECO:0007669"/>
    <property type="project" value="InterPro"/>
</dbReference>
<evidence type="ECO:0000256" key="4">
    <source>
        <dbReference type="ARBA" id="ARBA00022679"/>
    </source>
</evidence>
<dbReference type="HAMAP" id="MF_00165">
    <property type="entry name" value="Thymidylate_kinase"/>
    <property type="match status" value="1"/>
</dbReference>
<dbReference type="GO" id="GO:0005524">
    <property type="term" value="F:ATP binding"/>
    <property type="evidence" value="ECO:0007669"/>
    <property type="project" value="UniProtKB-UniRule"/>
</dbReference>